<keyword evidence="4" id="KW-1185">Reference proteome</keyword>
<dbReference type="PANTHER" id="PTHR43662:SF3">
    <property type="entry name" value="DOMAIN PROTEIN, PUTATIVE (AFU_ORTHOLOGUE AFUA_6G11970)-RELATED"/>
    <property type="match status" value="1"/>
</dbReference>
<dbReference type="GO" id="GO:0016798">
    <property type="term" value="F:hydrolase activity, acting on glycosyl bonds"/>
    <property type="evidence" value="ECO:0007669"/>
    <property type="project" value="UniProtKB-KW"/>
</dbReference>
<accession>Q4WLX6</accession>
<dbReference type="EMBL" id="AAHF01000006">
    <property type="protein sequence ID" value="EAL89038.1"/>
    <property type="molecule type" value="Genomic_DNA"/>
</dbReference>
<keyword evidence="1" id="KW-0732">Signal</keyword>
<evidence type="ECO:0000313" key="4">
    <source>
        <dbReference type="Proteomes" id="UP000002530"/>
    </source>
</evidence>
<dbReference type="OMA" id="INTCHDG"/>
<reference evidence="3 4" key="1">
    <citation type="journal article" date="2005" name="Nature">
        <title>Genomic sequence of the pathogenic and allergenic filamentous fungus Aspergillus fumigatus.</title>
        <authorList>
            <person name="Nierman W.C."/>
            <person name="Pain A."/>
            <person name="Anderson M.J."/>
            <person name="Wortman J.R."/>
            <person name="Kim H.S."/>
            <person name="Arroyo J."/>
            <person name="Berriman M."/>
            <person name="Abe K."/>
            <person name="Archer D.B."/>
            <person name="Bermejo C."/>
            <person name="Bennett J."/>
            <person name="Bowyer P."/>
            <person name="Chen D."/>
            <person name="Collins M."/>
            <person name="Coulsen R."/>
            <person name="Davies R."/>
            <person name="Dyer P.S."/>
            <person name="Farman M."/>
            <person name="Fedorova N."/>
            <person name="Fedorova N."/>
            <person name="Feldblyum T.V."/>
            <person name="Fischer R."/>
            <person name="Fosker N."/>
            <person name="Fraser A."/>
            <person name="Garcia J.L."/>
            <person name="Garcia M.J."/>
            <person name="Goble A."/>
            <person name="Goldman G.H."/>
            <person name="Gomi K."/>
            <person name="Griffith-Jones S."/>
            <person name="Gwilliam R."/>
            <person name="Haas B."/>
            <person name="Haas H."/>
            <person name="Harris D."/>
            <person name="Horiuchi H."/>
            <person name="Huang J."/>
            <person name="Humphray S."/>
            <person name="Jimenez J."/>
            <person name="Keller N."/>
            <person name="Khouri H."/>
            <person name="Kitamoto K."/>
            <person name="Kobayashi T."/>
            <person name="Konzack S."/>
            <person name="Kulkarni R."/>
            <person name="Kumagai T."/>
            <person name="Lafon A."/>
            <person name="Latge J.P."/>
            <person name="Li W."/>
            <person name="Lord A."/>
            <person name="Lu C."/>
            <person name="Majoros W.H."/>
            <person name="May G.S."/>
            <person name="Miller B.L."/>
            <person name="Mohamoud Y."/>
            <person name="Molina M."/>
            <person name="Monod M."/>
            <person name="Mouyna I."/>
            <person name="Mulligan S."/>
            <person name="Murphy L."/>
            <person name="O'Neil S."/>
            <person name="Paulsen I."/>
            <person name="Penalva M.A."/>
            <person name="Pertea M."/>
            <person name="Price C."/>
            <person name="Pritchard B.L."/>
            <person name="Quail M.A."/>
            <person name="Rabbinowitsch E."/>
            <person name="Rawlins N."/>
            <person name="Rajandream M.A."/>
            <person name="Reichard U."/>
            <person name="Renauld H."/>
            <person name="Robson G.D."/>
            <person name="Rodriguez de Cordoba S."/>
            <person name="Rodriguez-Pena J.M."/>
            <person name="Ronning C.M."/>
            <person name="Rutter S."/>
            <person name="Salzberg S.L."/>
            <person name="Sanchez M."/>
            <person name="Sanchez-Ferrero J.C."/>
            <person name="Saunders D."/>
            <person name="Seeger K."/>
            <person name="Squares R."/>
            <person name="Squares S."/>
            <person name="Takeuchi M."/>
            <person name="Tekaia F."/>
            <person name="Turner G."/>
            <person name="Vazquez de Aldana C.R."/>
            <person name="Weidman J."/>
            <person name="White O."/>
            <person name="Woodward J."/>
            <person name="Yu J.H."/>
            <person name="Fraser C."/>
            <person name="Galagan J.E."/>
            <person name="Asai K."/>
            <person name="Machida M."/>
            <person name="Hall N."/>
            <person name="Barrell B."/>
            <person name="Denning D.W."/>
        </authorList>
    </citation>
    <scope>NUCLEOTIDE SEQUENCE [LARGE SCALE GENOMIC DNA]</scope>
    <source>
        <strain evidence="3 4">Af293</strain>
    </source>
</reference>
<sequence length="482" mass="52535">MPLFSKQASLAWLLSYAPLSLAFFKVPCSTPLVIERADPIVQPGVASSHVHTIMGGSGFGFTMDYNMTQTSQCNSCSAVEDKSNYWVASLYYHAQNGSFIQVPQNGGALIYYDATNLNTDIKTRQRPDPTTDGTIVAPPAGFRMVAGSPFDRSDKGDIATAARSFACLNYNGPGTPQTHGFPTTHCPNGLRAQVYFPSCWDGVNLDSPDHRSHVAYPTQSYDNGPCPASHPVRIISIFLEVTWHTERFGDMWYGNQQPFVFSFGDPTGYGLHADFLNGWDIDVLQDAINTCHDGGGDITKCEPITLQPDWVTDGCILERSINERIDGWLDELPGCNPIQPGPDDARPVTGCGAPTTIGEPLHYYTDLTGSHGWEWVGCTRDNVGGHRVLVGSTAEISDLTPAQCVEKCSAEGYQYAGVENAHECFCGNSVDQDDMPRVTPMGNCLWPCAGDSLQNCGGYGFIGLYRRRQGGCKNLEYPIVPH</sequence>
<feature type="domain" description="WSC" evidence="2">
    <location>
        <begin position="372"/>
        <end position="468"/>
    </location>
</feature>
<protein>
    <submittedName>
        <fullName evidence="3">WSC domain protein, putative</fullName>
        <ecNumber evidence="3">3.2.1.-</ecNumber>
    </submittedName>
</protein>
<dbReference type="KEGG" id="afm:AFUA_6G11970"/>
<name>Q4WLX6_ASPFU</name>
<dbReference type="InParanoid" id="Q4WLX6"/>
<evidence type="ECO:0000256" key="1">
    <source>
        <dbReference type="SAM" id="SignalP"/>
    </source>
</evidence>
<dbReference type="Pfam" id="PF09362">
    <property type="entry name" value="DUF1996"/>
    <property type="match status" value="1"/>
</dbReference>
<dbReference type="OrthoDB" id="74764at2759"/>
<dbReference type="HOGENOM" id="CLU_014722_3_2_1"/>
<dbReference type="InterPro" id="IPR002889">
    <property type="entry name" value="WSC_carb-bd"/>
</dbReference>
<dbReference type="SMART" id="SM00321">
    <property type="entry name" value="WSC"/>
    <property type="match status" value="1"/>
</dbReference>
<organism evidence="3 4">
    <name type="scientific">Aspergillus fumigatus (strain ATCC MYA-4609 / CBS 101355 / FGSC A1100 / Af293)</name>
    <name type="common">Neosartorya fumigata</name>
    <dbReference type="NCBI Taxonomy" id="330879"/>
    <lineage>
        <taxon>Eukaryota</taxon>
        <taxon>Fungi</taxon>
        <taxon>Dikarya</taxon>
        <taxon>Ascomycota</taxon>
        <taxon>Pezizomycotina</taxon>
        <taxon>Eurotiomycetes</taxon>
        <taxon>Eurotiomycetidae</taxon>
        <taxon>Eurotiales</taxon>
        <taxon>Aspergillaceae</taxon>
        <taxon>Aspergillus</taxon>
        <taxon>Aspergillus subgen. Fumigati</taxon>
    </lineage>
</organism>
<keyword evidence="3" id="KW-0378">Hydrolase</keyword>
<evidence type="ECO:0000313" key="3">
    <source>
        <dbReference type="EMBL" id="EAL89038.1"/>
    </source>
</evidence>
<dbReference type="Pfam" id="PF01822">
    <property type="entry name" value="WSC"/>
    <property type="match status" value="1"/>
</dbReference>
<dbReference type="GeneID" id="3508381"/>
<gene>
    <name evidence="3" type="ORF">AFUA_6G11970</name>
</gene>
<dbReference type="VEuPathDB" id="FungiDB:Afu6g11970"/>
<dbReference type="InterPro" id="IPR018535">
    <property type="entry name" value="DUF1996"/>
</dbReference>
<dbReference type="PROSITE" id="PS51212">
    <property type="entry name" value="WSC"/>
    <property type="match status" value="1"/>
</dbReference>
<dbReference type="RefSeq" id="XP_751076.1">
    <property type="nucleotide sequence ID" value="XM_745983.1"/>
</dbReference>
<keyword evidence="3" id="KW-0326">Glycosidase</keyword>
<dbReference type="EC" id="3.2.1.-" evidence="3"/>
<feature type="chain" id="PRO_5004246179" evidence="1">
    <location>
        <begin position="23"/>
        <end position="482"/>
    </location>
</feature>
<evidence type="ECO:0000259" key="2">
    <source>
        <dbReference type="PROSITE" id="PS51212"/>
    </source>
</evidence>
<proteinExistence type="predicted"/>
<dbReference type="PANTHER" id="PTHR43662">
    <property type="match status" value="1"/>
</dbReference>
<comment type="caution">
    <text evidence="3">The sequence shown here is derived from an EMBL/GenBank/DDBJ whole genome shotgun (WGS) entry which is preliminary data.</text>
</comment>
<dbReference type="Proteomes" id="UP000002530">
    <property type="component" value="Unassembled WGS sequence"/>
</dbReference>
<dbReference type="AlphaFoldDB" id="Q4WLX6"/>
<feature type="signal peptide" evidence="1">
    <location>
        <begin position="1"/>
        <end position="22"/>
    </location>
</feature>